<keyword evidence="2 3" id="KW-0802">TPR repeat</keyword>
<dbReference type="FunFam" id="1.25.40.10:FF:001926">
    <property type="entry name" value="RNA polymerase-associated protein CTR9"/>
    <property type="match status" value="1"/>
</dbReference>
<dbReference type="Pfam" id="PF14559">
    <property type="entry name" value="TPR_19"/>
    <property type="match status" value="1"/>
</dbReference>
<dbReference type="SMART" id="SM00028">
    <property type="entry name" value="TPR"/>
    <property type="match status" value="13"/>
</dbReference>
<dbReference type="PANTHER" id="PTHR14027:SF2">
    <property type="entry name" value="RNA POLYMERASE-ASSOCIATED PROTEIN CTR9 HOMOLOG"/>
    <property type="match status" value="1"/>
</dbReference>
<evidence type="ECO:0000256" key="4">
    <source>
        <dbReference type="SAM" id="Coils"/>
    </source>
</evidence>
<feature type="compositionally biased region" description="Low complexity" evidence="5">
    <location>
        <begin position="1326"/>
        <end position="1336"/>
    </location>
</feature>
<feature type="compositionally biased region" description="Basic residues" evidence="5">
    <location>
        <begin position="1179"/>
        <end position="1196"/>
    </location>
</feature>
<evidence type="ECO:0000313" key="7">
    <source>
        <dbReference type="Proteomes" id="UP000230233"/>
    </source>
</evidence>
<keyword evidence="7" id="KW-1185">Reference proteome</keyword>
<dbReference type="InterPro" id="IPR031101">
    <property type="entry name" value="Ctr9"/>
</dbReference>
<dbReference type="Proteomes" id="UP000230233">
    <property type="component" value="Chromosome III"/>
</dbReference>
<dbReference type="EMBL" id="PDUG01000003">
    <property type="protein sequence ID" value="PIC38985.1"/>
    <property type="molecule type" value="Genomic_DNA"/>
</dbReference>
<name>A0A2G5UHF6_9PELO</name>
<proteinExistence type="predicted"/>
<feature type="repeat" description="TPR" evidence="3">
    <location>
        <begin position="560"/>
        <end position="593"/>
    </location>
</feature>
<dbReference type="FunFam" id="1.25.40.10:FF:002967">
    <property type="entry name" value="RNA polymerase-associated protein CTR9"/>
    <property type="match status" value="1"/>
</dbReference>
<feature type="repeat" description="TPR" evidence="3">
    <location>
        <begin position="525"/>
        <end position="558"/>
    </location>
</feature>
<feature type="region of interest" description="Disordered" evidence="5">
    <location>
        <begin position="1139"/>
        <end position="1349"/>
    </location>
</feature>
<dbReference type="PROSITE" id="PS50005">
    <property type="entry name" value="TPR"/>
    <property type="match status" value="4"/>
</dbReference>
<feature type="coiled-coil region" evidence="4">
    <location>
        <begin position="1055"/>
        <end position="1118"/>
    </location>
</feature>
<reference evidence="7" key="1">
    <citation type="submission" date="2017-10" db="EMBL/GenBank/DDBJ databases">
        <title>Rapid genome shrinkage in a self-fertile nematode reveals novel sperm competition proteins.</title>
        <authorList>
            <person name="Yin D."/>
            <person name="Schwarz E.M."/>
            <person name="Thomas C.G."/>
            <person name="Felde R.L."/>
            <person name="Korf I.F."/>
            <person name="Cutter A.D."/>
            <person name="Schartner C.M."/>
            <person name="Ralston E.J."/>
            <person name="Meyer B.J."/>
            <person name="Haag E.S."/>
        </authorList>
    </citation>
    <scope>NUCLEOTIDE SEQUENCE [LARGE SCALE GENOMIC DNA]</scope>
    <source>
        <strain evidence="7">JU1422</strain>
    </source>
</reference>
<evidence type="ECO:0000256" key="2">
    <source>
        <dbReference type="ARBA" id="ARBA00022803"/>
    </source>
</evidence>
<evidence type="ECO:0000256" key="3">
    <source>
        <dbReference type="PROSITE-ProRule" id="PRU00339"/>
    </source>
</evidence>
<dbReference type="GO" id="GO:0016593">
    <property type="term" value="C:Cdc73/Paf1 complex"/>
    <property type="evidence" value="ECO:0007669"/>
    <property type="project" value="TreeGrafter"/>
</dbReference>
<gene>
    <name evidence="6" type="primary">Cni-ctr-9</name>
    <name evidence="6" type="synonym">Cnig_chr_III.g10822</name>
    <name evidence="6" type="ORF">B9Z55_010822</name>
</gene>
<dbReference type="GO" id="GO:0006355">
    <property type="term" value="P:regulation of DNA-templated transcription"/>
    <property type="evidence" value="ECO:0007669"/>
    <property type="project" value="InterPro"/>
</dbReference>
<feature type="compositionally biased region" description="Basic and acidic residues" evidence="5">
    <location>
        <begin position="1337"/>
        <end position="1349"/>
    </location>
</feature>
<dbReference type="InterPro" id="IPR011990">
    <property type="entry name" value="TPR-like_helical_dom_sf"/>
</dbReference>
<dbReference type="Pfam" id="PF13181">
    <property type="entry name" value="TPR_8"/>
    <property type="match status" value="3"/>
</dbReference>
<sequence>MFSVLFSHIILSTFTLFYPFYSFLVKNHYKMEEDNDEVPEIRTIAIPLKDSQEDGTHLKRLRRFSIEVWNLTQNWATASEKSVQYLESMINSRLKLLYSKNDEADESAKLTKDQTDRIFNDIVVANSKLNQTMSDFERIVSKFEVARGRMSAWKQLTEKSSNIEEKYIVETLDTNLPVIISMLKKEISVKQTALFDFAQNENRDVFTLVLLTFKHEPFVDVALLSKLFALEVIEINCSELPDGAEVLSILEAEEAKLSYWIEVALEYFRQDRVQPFMEILEAAGTRAGLEYDGVKQDQMRALDILAAYWMTQGYRERAKDKKQDFFSKATVLFNTADKIAMYEWSHLTVRAWFYLFERDKSTNKYELADQQFNYVVKTYPQNVLPLIGKAVIAFNKKDYKTAIFYFRKAIRQRRYSIADLRVGIGYCFAKMGLVDKSKLAFERALELEPDNVSAMCGLGIILLNTLEQDNLKIAVNLFGRAYHAQPDQPVALVHLANHFFFKGEVERAWQLSWHAASNDCDSIKAEAFYQMGRCRHTQGQYDGAYKYYYQARQANNQEHTLAHYGLGQMYIHRNEIEEAIKCFEVVHQRLPHNTDTMKILGSLYAHVQLADPARTNEARQKGRDVLAKYLNIEAEDYEACIDLAQLLESTDSKKSLELYERAIDLLEAFEQIPPQPEMLNNVGALHMSMKQFDKAEHYFKKAKESLEEQLSSEAAQFSDRRAAPERSHLLTIRYNLARCLEHLCRTSEAEQMYKDIIAECPGYTDGYLRLGCIARDRHQVYEASLSFKQGVQFDQSSPVVWTLIGNLHYAKNEWMPAQKKFEFILSKIYNNKTPDPYSLVALGNVWIEQLLNPSRKKEDEKKYMDRALQMYQKALKLEPKNMYAANGIGCVLAYKRNWNDARDVFSQVRESTSEFYDVWMNIAHVFMEREQWMSAVQMYSSAMKKFRKENDAMLLHYLAKAYYRANMLSEAKEALERAMLDQLDNTQLKFNYAIVLKKSAKEILRGHKMTSQQVNTAINDLTFAEKIFQYISKNDDRQASHTGMRISRTACSEEAKNCRDLLTQAKHKLAAAQTQDEEERRLIEKQEKEKIALKNKLMEEARAREEAEKKRIEDAKNLRLSFIEMTKDVLRLPEIVEEKRRGGGGRKRRNDDGDEFVNDSSDAGNYDGEEGGEDGERRERRKKDKAAKKASRKKRERRDSDGGSDSNRRDEKKRKRKEEKARKLEEKLSAKQSAKIKSRAFLSSSESSDDDKPKPAADSSDEEEDERPPVNEFDSPDSNAGSDEEMAAAKKKKKKAVVDSDEGSDNSDDDRPIIGASDDDDDDKPAAGGASSGSDSDVPKKKVVDSDSD</sequence>
<dbReference type="STRING" id="1611254.A0A2G5UHF6"/>
<keyword evidence="4" id="KW-0175">Coiled coil</keyword>
<dbReference type="PANTHER" id="PTHR14027">
    <property type="entry name" value="RNA POLYMERASE-ASSOCIATED PROTEIN CTR9"/>
    <property type="match status" value="1"/>
</dbReference>
<comment type="caution">
    <text evidence="6">The sequence shown here is derived from an EMBL/GenBank/DDBJ whole genome shotgun (WGS) entry which is preliminary data.</text>
</comment>
<dbReference type="Gene3D" id="1.25.40.10">
    <property type="entry name" value="Tetratricopeptide repeat domain"/>
    <property type="match status" value="3"/>
</dbReference>
<organism evidence="6 7">
    <name type="scientific">Caenorhabditis nigoni</name>
    <dbReference type="NCBI Taxonomy" id="1611254"/>
    <lineage>
        <taxon>Eukaryota</taxon>
        <taxon>Metazoa</taxon>
        <taxon>Ecdysozoa</taxon>
        <taxon>Nematoda</taxon>
        <taxon>Chromadorea</taxon>
        <taxon>Rhabditida</taxon>
        <taxon>Rhabditina</taxon>
        <taxon>Rhabditomorpha</taxon>
        <taxon>Rhabditoidea</taxon>
        <taxon>Rhabditidae</taxon>
        <taxon>Peloderinae</taxon>
        <taxon>Caenorhabditis</taxon>
    </lineage>
</organism>
<dbReference type="InterPro" id="IPR019734">
    <property type="entry name" value="TPR_rpt"/>
</dbReference>
<accession>A0A2G5UHF6</accession>
<feature type="compositionally biased region" description="Acidic residues" evidence="5">
    <location>
        <begin position="1299"/>
        <end position="1308"/>
    </location>
</feature>
<feature type="compositionally biased region" description="Basic and acidic residues" evidence="5">
    <location>
        <begin position="1197"/>
        <end position="1210"/>
    </location>
</feature>
<protein>
    <submittedName>
        <fullName evidence="6">Uncharacterized protein</fullName>
    </submittedName>
</protein>
<evidence type="ECO:0000313" key="6">
    <source>
        <dbReference type="EMBL" id="PIC38985.1"/>
    </source>
</evidence>
<evidence type="ECO:0000256" key="5">
    <source>
        <dbReference type="SAM" id="MobiDB-lite"/>
    </source>
</evidence>
<dbReference type="SUPFAM" id="SSF48452">
    <property type="entry name" value="TPR-like"/>
    <property type="match status" value="3"/>
</dbReference>
<feature type="compositionally biased region" description="Basic and acidic residues" evidence="5">
    <location>
        <begin position="1218"/>
        <end position="1229"/>
    </location>
</feature>
<dbReference type="GO" id="GO:0000993">
    <property type="term" value="F:RNA polymerase II complex binding"/>
    <property type="evidence" value="ECO:0007669"/>
    <property type="project" value="TreeGrafter"/>
</dbReference>
<evidence type="ECO:0000256" key="1">
    <source>
        <dbReference type="ARBA" id="ARBA00022737"/>
    </source>
</evidence>
<dbReference type="OrthoDB" id="343875at2759"/>
<feature type="repeat" description="TPR" evidence="3">
    <location>
        <begin position="676"/>
        <end position="709"/>
    </location>
</feature>
<dbReference type="SUPFAM" id="SSF81901">
    <property type="entry name" value="HCP-like"/>
    <property type="match status" value="1"/>
</dbReference>
<feature type="repeat" description="TPR" evidence="3">
    <location>
        <begin position="418"/>
        <end position="451"/>
    </location>
</feature>
<dbReference type="GO" id="GO:0006368">
    <property type="term" value="P:transcription elongation by RNA polymerase II"/>
    <property type="evidence" value="ECO:0007669"/>
    <property type="project" value="TreeGrafter"/>
</dbReference>
<keyword evidence="1" id="KW-0677">Repeat</keyword>